<evidence type="ECO:0000313" key="4">
    <source>
        <dbReference type="Proteomes" id="UP001374579"/>
    </source>
</evidence>
<dbReference type="Proteomes" id="UP001374579">
    <property type="component" value="Unassembled WGS sequence"/>
</dbReference>
<comment type="caution">
    <text evidence="3">The sequence shown here is derived from an EMBL/GenBank/DDBJ whole genome shotgun (WGS) entry which is preliminary data.</text>
</comment>
<keyword evidence="2" id="KW-0812">Transmembrane</keyword>
<keyword evidence="2" id="KW-1133">Transmembrane helix</keyword>
<dbReference type="AlphaFoldDB" id="A0AAN9BM22"/>
<dbReference type="EMBL" id="JBAMIC010000004">
    <property type="protein sequence ID" value="KAK7108112.1"/>
    <property type="molecule type" value="Genomic_DNA"/>
</dbReference>
<feature type="region of interest" description="Disordered" evidence="1">
    <location>
        <begin position="401"/>
        <end position="422"/>
    </location>
</feature>
<name>A0AAN9BM22_9CAEN</name>
<evidence type="ECO:0000256" key="1">
    <source>
        <dbReference type="SAM" id="MobiDB-lite"/>
    </source>
</evidence>
<feature type="transmembrane region" description="Helical" evidence="2">
    <location>
        <begin position="124"/>
        <end position="142"/>
    </location>
</feature>
<feature type="compositionally biased region" description="Low complexity" evidence="1">
    <location>
        <begin position="401"/>
        <end position="414"/>
    </location>
</feature>
<proteinExistence type="predicted"/>
<evidence type="ECO:0000256" key="2">
    <source>
        <dbReference type="SAM" id="Phobius"/>
    </source>
</evidence>
<feature type="transmembrane region" description="Helical" evidence="2">
    <location>
        <begin position="20"/>
        <end position="41"/>
    </location>
</feature>
<dbReference type="SUPFAM" id="SSF81321">
    <property type="entry name" value="Family A G protein-coupled receptor-like"/>
    <property type="match status" value="1"/>
</dbReference>
<reference evidence="3 4" key="1">
    <citation type="submission" date="2024-02" db="EMBL/GenBank/DDBJ databases">
        <title>Chromosome-scale genome assembly of the rough periwinkle Littorina saxatilis.</title>
        <authorList>
            <person name="De Jode A."/>
            <person name="Faria R."/>
            <person name="Formenti G."/>
            <person name="Sims Y."/>
            <person name="Smith T.P."/>
            <person name="Tracey A."/>
            <person name="Wood J.M.D."/>
            <person name="Zagrodzka Z.B."/>
            <person name="Johannesson K."/>
            <person name="Butlin R.K."/>
            <person name="Leder E.H."/>
        </authorList>
    </citation>
    <scope>NUCLEOTIDE SEQUENCE [LARGE SCALE GENOMIC DNA]</scope>
    <source>
        <strain evidence="3">Snail1</strain>
        <tissue evidence="3">Muscle</tissue>
    </source>
</reference>
<feature type="transmembrane region" description="Helical" evidence="2">
    <location>
        <begin position="162"/>
        <end position="182"/>
    </location>
</feature>
<gene>
    <name evidence="3" type="ORF">V1264_015906</name>
</gene>
<organism evidence="3 4">
    <name type="scientific">Littorina saxatilis</name>
    <dbReference type="NCBI Taxonomy" id="31220"/>
    <lineage>
        <taxon>Eukaryota</taxon>
        <taxon>Metazoa</taxon>
        <taxon>Spiralia</taxon>
        <taxon>Lophotrochozoa</taxon>
        <taxon>Mollusca</taxon>
        <taxon>Gastropoda</taxon>
        <taxon>Caenogastropoda</taxon>
        <taxon>Littorinimorpha</taxon>
        <taxon>Littorinoidea</taxon>
        <taxon>Littorinidae</taxon>
        <taxon>Littorina</taxon>
    </lineage>
</organism>
<accession>A0AAN9BM22</accession>
<sequence length="422" mass="47271">MIYDFAQHLWAAQSAVYKGVLVPLSALGIVTNTLLISVFCWQTYHPTRLILLVMAVANSAFLFWIHRYRNSMQLGARHMFIDYGVYSTIRTFIVQCGTFMTAVHHLWMVYPKHHNTSPFFGKKRILVCLLVIFLWSITQSGVEEVVLSRVPEESIVIKFSFQLLTIAIPPIMQLALVIRMVYILRLRRRRLGINMLFSAARDSSQIVSVAGQVDSAGRGVGKNASCAESNRKKPGFRLPCYKPHRRATDPAKTTAAALLQPGALGGISHGSSTRSVLMPGHMEACLCKVVIVISVLPIFFSTLLTLWTGYYRKVARTESTPTIWDEVSIEFSDIVQAISASYQFWVFLALVPSFRHMLKLTFWHISCAFSTVARKGLESNITPPTQLSRVTTVSTAASDFYSTSSNDSSTTESFVSHEHQTM</sequence>
<protein>
    <submittedName>
        <fullName evidence="3">Uncharacterized protein</fullName>
    </submittedName>
</protein>
<keyword evidence="2" id="KW-0472">Membrane</keyword>
<evidence type="ECO:0000313" key="3">
    <source>
        <dbReference type="EMBL" id="KAK7108112.1"/>
    </source>
</evidence>
<feature type="transmembrane region" description="Helical" evidence="2">
    <location>
        <begin position="48"/>
        <end position="65"/>
    </location>
</feature>
<keyword evidence="4" id="KW-1185">Reference proteome</keyword>
<feature type="transmembrane region" description="Helical" evidence="2">
    <location>
        <begin position="85"/>
        <end position="103"/>
    </location>
</feature>
<feature type="transmembrane region" description="Helical" evidence="2">
    <location>
        <begin position="285"/>
        <end position="307"/>
    </location>
</feature>